<dbReference type="Proteomes" id="UP000887116">
    <property type="component" value="Unassembled WGS sequence"/>
</dbReference>
<dbReference type="InterPro" id="IPR036085">
    <property type="entry name" value="PAZ_dom_sf"/>
</dbReference>
<dbReference type="EMBL" id="BMAO01031630">
    <property type="protein sequence ID" value="GFQ76626.1"/>
    <property type="molecule type" value="Genomic_DNA"/>
</dbReference>
<sequence>MQDPTQPLWRCRSKERDKRWCQRVKNSVSNPELCCMTGITDCMRADLTLMSEISNRTRLEIRDLTKPLLVYTYEKEEIRRRGSVSKKKFYIISEICCTDRNNRNQALRPHDEYNV</sequence>
<name>A0A8X6KKR5_TRICU</name>
<dbReference type="Gene3D" id="2.170.260.10">
    <property type="entry name" value="paz domain"/>
    <property type="match status" value="1"/>
</dbReference>
<gene>
    <name evidence="1" type="ORF">TNCT_331031</name>
</gene>
<accession>A0A8X6KKR5</accession>
<comment type="caution">
    <text evidence="1">The sequence shown here is derived from an EMBL/GenBank/DDBJ whole genome shotgun (WGS) entry which is preliminary data.</text>
</comment>
<dbReference type="SUPFAM" id="SSF101690">
    <property type="entry name" value="PAZ domain"/>
    <property type="match status" value="1"/>
</dbReference>
<evidence type="ECO:0000313" key="1">
    <source>
        <dbReference type="EMBL" id="GFQ76626.1"/>
    </source>
</evidence>
<dbReference type="AlphaFoldDB" id="A0A8X6KKR5"/>
<proteinExistence type="predicted"/>
<dbReference type="OrthoDB" id="445936at2759"/>
<evidence type="ECO:0000313" key="2">
    <source>
        <dbReference type="Proteomes" id="UP000887116"/>
    </source>
</evidence>
<keyword evidence="2" id="KW-1185">Reference proteome</keyword>
<protein>
    <submittedName>
        <fullName evidence="1">Uncharacterized protein</fullName>
    </submittedName>
</protein>
<organism evidence="1 2">
    <name type="scientific">Trichonephila clavata</name>
    <name type="common">Joro spider</name>
    <name type="synonym">Nephila clavata</name>
    <dbReference type="NCBI Taxonomy" id="2740835"/>
    <lineage>
        <taxon>Eukaryota</taxon>
        <taxon>Metazoa</taxon>
        <taxon>Ecdysozoa</taxon>
        <taxon>Arthropoda</taxon>
        <taxon>Chelicerata</taxon>
        <taxon>Arachnida</taxon>
        <taxon>Araneae</taxon>
        <taxon>Araneomorphae</taxon>
        <taxon>Entelegynae</taxon>
        <taxon>Araneoidea</taxon>
        <taxon>Nephilidae</taxon>
        <taxon>Trichonephila</taxon>
    </lineage>
</organism>
<reference evidence="1" key="1">
    <citation type="submission" date="2020-07" db="EMBL/GenBank/DDBJ databases">
        <title>Multicomponent nature underlies the extraordinary mechanical properties of spider dragline silk.</title>
        <authorList>
            <person name="Kono N."/>
            <person name="Nakamura H."/>
            <person name="Mori M."/>
            <person name="Yoshida Y."/>
            <person name="Ohtoshi R."/>
            <person name="Malay A.D."/>
            <person name="Moran D.A.P."/>
            <person name="Tomita M."/>
            <person name="Numata K."/>
            <person name="Arakawa K."/>
        </authorList>
    </citation>
    <scope>NUCLEOTIDE SEQUENCE</scope>
</reference>